<accession>A0A9P3PSM3</accession>
<evidence type="ECO:0000313" key="1">
    <source>
        <dbReference type="EMBL" id="GLB40986.1"/>
    </source>
</evidence>
<reference evidence="1" key="1">
    <citation type="submission" date="2022-07" db="EMBL/GenBank/DDBJ databases">
        <title>The genome of Lyophyllum shimeji provides insight into the initial evolution of ectomycorrhizal fungal genome.</title>
        <authorList>
            <person name="Kobayashi Y."/>
            <person name="Shibata T."/>
            <person name="Hirakawa H."/>
            <person name="Shigenobu S."/>
            <person name="Nishiyama T."/>
            <person name="Yamada A."/>
            <person name="Hasebe M."/>
            <person name="Kawaguchi M."/>
        </authorList>
    </citation>
    <scope>NUCLEOTIDE SEQUENCE</scope>
    <source>
        <strain evidence="1">AT787</strain>
    </source>
</reference>
<keyword evidence="2" id="KW-1185">Reference proteome</keyword>
<name>A0A9P3PSM3_LYOSH</name>
<organism evidence="1 2">
    <name type="scientific">Lyophyllum shimeji</name>
    <name type="common">Hon-shimeji</name>
    <name type="synonym">Tricholoma shimeji</name>
    <dbReference type="NCBI Taxonomy" id="47721"/>
    <lineage>
        <taxon>Eukaryota</taxon>
        <taxon>Fungi</taxon>
        <taxon>Dikarya</taxon>
        <taxon>Basidiomycota</taxon>
        <taxon>Agaricomycotina</taxon>
        <taxon>Agaricomycetes</taxon>
        <taxon>Agaricomycetidae</taxon>
        <taxon>Agaricales</taxon>
        <taxon>Tricholomatineae</taxon>
        <taxon>Lyophyllaceae</taxon>
        <taxon>Lyophyllum</taxon>
    </lineage>
</organism>
<dbReference type="EMBL" id="BRPK01000009">
    <property type="protein sequence ID" value="GLB40986.1"/>
    <property type="molecule type" value="Genomic_DNA"/>
</dbReference>
<sequence>MKCHRRARNALRRLHFTAKGILPYLQILSSHILSIKGRAYCAAPAAKRQDSSGPLCHYLMTPSSFPGEVGLSVDMNFALGRALSEEAPGFFVKIGLNTVDGPQDDGTYKVGQPHRRCGLDRR</sequence>
<gene>
    <name evidence="1" type="ORF">LshimejAT787_0902010</name>
</gene>
<protein>
    <submittedName>
        <fullName evidence="1">Uncharacterized protein</fullName>
    </submittedName>
</protein>
<evidence type="ECO:0000313" key="2">
    <source>
        <dbReference type="Proteomes" id="UP001063166"/>
    </source>
</evidence>
<dbReference type="AlphaFoldDB" id="A0A9P3PSM3"/>
<dbReference type="Proteomes" id="UP001063166">
    <property type="component" value="Unassembled WGS sequence"/>
</dbReference>
<comment type="caution">
    <text evidence="1">The sequence shown here is derived from an EMBL/GenBank/DDBJ whole genome shotgun (WGS) entry which is preliminary data.</text>
</comment>
<proteinExistence type="predicted"/>